<dbReference type="InterPro" id="IPR051686">
    <property type="entry name" value="Lipoprotein_DolP"/>
</dbReference>
<dbReference type="InterPro" id="IPR014004">
    <property type="entry name" value="Transpt-assoc_nodulatn_dom_bac"/>
</dbReference>
<evidence type="ECO:0000256" key="2">
    <source>
        <dbReference type="SAM" id="SignalP"/>
    </source>
</evidence>
<feature type="domain" description="BON" evidence="3">
    <location>
        <begin position="51"/>
        <end position="118"/>
    </location>
</feature>
<dbReference type="PROSITE" id="PS51257">
    <property type="entry name" value="PROKAR_LIPOPROTEIN"/>
    <property type="match status" value="1"/>
</dbReference>
<evidence type="ECO:0000256" key="1">
    <source>
        <dbReference type="ARBA" id="ARBA00022729"/>
    </source>
</evidence>
<dbReference type="OrthoDB" id="5294487at2"/>
<feature type="signal peptide" evidence="2">
    <location>
        <begin position="1"/>
        <end position="23"/>
    </location>
</feature>
<dbReference type="InterPro" id="IPR007055">
    <property type="entry name" value="BON_dom"/>
</dbReference>
<protein>
    <submittedName>
        <fullName evidence="4">BON domain-containing protein</fullName>
    </submittedName>
</protein>
<evidence type="ECO:0000313" key="5">
    <source>
        <dbReference type="Proteomes" id="UP000308917"/>
    </source>
</evidence>
<reference evidence="4 5" key="1">
    <citation type="journal article" date="2015" name="Antonie Van Leeuwenhoek">
        <title>Lampropedia puyangensis sp. nov., isolated from symptomatic bark of Populus ? euramericana canker and emended description of Lampropedia hyalina (Ehrenberg 1832) Lee et al. 2004.</title>
        <authorList>
            <person name="Li Y."/>
            <person name="Wang T."/>
            <person name="Piao C.G."/>
            <person name="Wang L.F."/>
            <person name="Tian G.Z."/>
            <person name="Zhu T.H."/>
            <person name="Guo M.W."/>
        </authorList>
    </citation>
    <scope>NUCLEOTIDE SEQUENCE [LARGE SCALE GENOMIC DNA]</scope>
    <source>
        <strain evidence="4 5">2-bin</strain>
    </source>
</reference>
<proteinExistence type="predicted"/>
<dbReference type="PANTHER" id="PTHR34606">
    <property type="entry name" value="BON DOMAIN-CONTAINING PROTEIN"/>
    <property type="match status" value="1"/>
</dbReference>
<dbReference type="Pfam" id="PF04972">
    <property type="entry name" value="BON"/>
    <property type="match status" value="2"/>
</dbReference>
<dbReference type="PANTHER" id="PTHR34606:SF4">
    <property type="entry name" value="OUTER MEMBRANE LIPOPROTEIN DOLP"/>
    <property type="match status" value="1"/>
</dbReference>
<sequence>MMFSKKMATAVCVALVGTFGLSACVPLVMGGAAVVTSSVALDRRTAGAQVDDKAIQLKARTSLNEALSEQAHVNINSYNRRVLLTGEVANEAERQKAAKLTAEVENVRTVFNELVVAAPATYSERSNDTWITSKVRTEILRTDNLPSKSMQVTTERGVVYLQGLVTPREAELATQTVRSISGVEKVVRIFETISEAELQKAIQEREARAAEGPIGGADLGGPNI</sequence>
<name>A0A4V4GQT7_9BURK</name>
<gene>
    <name evidence="4" type="ORF">E9531_13425</name>
</gene>
<dbReference type="Gene3D" id="3.40.1520.20">
    <property type="match status" value="1"/>
</dbReference>
<accession>A0A4V4GQT7</accession>
<dbReference type="AlphaFoldDB" id="A0A4V4GQT7"/>
<dbReference type="PROSITE" id="PS50914">
    <property type="entry name" value="BON"/>
    <property type="match status" value="2"/>
</dbReference>
<comment type="caution">
    <text evidence="4">The sequence shown here is derived from an EMBL/GenBank/DDBJ whole genome shotgun (WGS) entry which is preliminary data.</text>
</comment>
<keyword evidence="5" id="KW-1185">Reference proteome</keyword>
<evidence type="ECO:0000313" key="4">
    <source>
        <dbReference type="EMBL" id="THT98795.1"/>
    </source>
</evidence>
<keyword evidence="1 2" id="KW-0732">Signal</keyword>
<dbReference type="Proteomes" id="UP000308917">
    <property type="component" value="Unassembled WGS sequence"/>
</dbReference>
<dbReference type="EMBL" id="STFG01000017">
    <property type="protein sequence ID" value="THT98795.1"/>
    <property type="molecule type" value="Genomic_DNA"/>
</dbReference>
<dbReference type="SMART" id="SM00749">
    <property type="entry name" value="BON"/>
    <property type="match status" value="2"/>
</dbReference>
<feature type="chain" id="PRO_5020508107" evidence="2">
    <location>
        <begin position="24"/>
        <end position="224"/>
    </location>
</feature>
<evidence type="ECO:0000259" key="3">
    <source>
        <dbReference type="PROSITE" id="PS50914"/>
    </source>
</evidence>
<feature type="domain" description="BON" evidence="3">
    <location>
        <begin position="127"/>
        <end position="197"/>
    </location>
</feature>
<organism evidence="4 5">
    <name type="scientific">Lampropedia puyangensis</name>
    <dbReference type="NCBI Taxonomy" id="1330072"/>
    <lineage>
        <taxon>Bacteria</taxon>
        <taxon>Pseudomonadati</taxon>
        <taxon>Pseudomonadota</taxon>
        <taxon>Betaproteobacteria</taxon>
        <taxon>Burkholderiales</taxon>
        <taxon>Comamonadaceae</taxon>
        <taxon>Lampropedia</taxon>
    </lineage>
</organism>